<keyword evidence="1" id="KW-0812">Transmembrane</keyword>
<gene>
    <name evidence="2" type="ORF">HHL11_14585</name>
</gene>
<dbReference type="Proteomes" id="UP000541185">
    <property type="component" value="Unassembled WGS sequence"/>
</dbReference>
<name>A0A848H596_9BURK</name>
<feature type="transmembrane region" description="Helical" evidence="1">
    <location>
        <begin position="173"/>
        <end position="197"/>
    </location>
</feature>
<reference evidence="2 3" key="1">
    <citation type="submission" date="2020-04" db="EMBL/GenBank/DDBJ databases">
        <title>Ramlibacter sp. G-1-2-2 isolated from soil.</title>
        <authorList>
            <person name="Dahal R.H."/>
        </authorList>
    </citation>
    <scope>NUCLEOTIDE SEQUENCE [LARGE SCALE GENOMIC DNA]</scope>
    <source>
        <strain evidence="2 3">G-1-2-2</strain>
    </source>
</reference>
<dbReference type="AlphaFoldDB" id="A0A848H596"/>
<evidence type="ECO:0000313" key="3">
    <source>
        <dbReference type="Proteomes" id="UP000541185"/>
    </source>
</evidence>
<feature type="transmembrane region" description="Helical" evidence="1">
    <location>
        <begin position="72"/>
        <end position="95"/>
    </location>
</feature>
<keyword evidence="1" id="KW-1133">Transmembrane helix</keyword>
<feature type="transmembrane region" description="Helical" evidence="1">
    <location>
        <begin position="44"/>
        <end position="65"/>
    </location>
</feature>
<accession>A0A848H596</accession>
<keyword evidence="3" id="KW-1185">Reference proteome</keyword>
<organism evidence="2 3">
    <name type="scientific">Ramlibacter agri</name>
    <dbReference type="NCBI Taxonomy" id="2728837"/>
    <lineage>
        <taxon>Bacteria</taxon>
        <taxon>Pseudomonadati</taxon>
        <taxon>Pseudomonadota</taxon>
        <taxon>Betaproteobacteria</taxon>
        <taxon>Burkholderiales</taxon>
        <taxon>Comamonadaceae</taxon>
        <taxon>Ramlibacter</taxon>
    </lineage>
</organism>
<comment type="caution">
    <text evidence="2">The sequence shown here is derived from an EMBL/GenBank/DDBJ whole genome shotgun (WGS) entry which is preliminary data.</text>
</comment>
<proteinExistence type="predicted"/>
<sequence>MMLPAMPAWAAVALIAPALAGAVLVRPWRQLQGPDTHLGTPLLALATLLPWLWAWPGLSALPVPLHWSGGPLAVLLLGWPLAVPLLVFAGLSTMLTTGASLPEALSAIAWCGILPATATLALGYVIRRTFGTHPVAYLMGRAFLVPLLALLACGLAAAFIAPVAHGAGGDMKAVVSLLIAMGEASWTCAVASLLVAYRPQWLATWSDALYLPQAAKARAPRHRA</sequence>
<keyword evidence="1" id="KW-0472">Membrane</keyword>
<dbReference type="RefSeq" id="WP_169419078.1">
    <property type="nucleotide sequence ID" value="NZ_JABBFX010000001.1"/>
</dbReference>
<feature type="transmembrane region" description="Helical" evidence="1">
    <location>
        <begin position="138"/>
        <end position="161"/>
    </location>
</feature>
<evidence type="ECO:0000313" key="2">
    <source>
        <dbReference type="EMBL" id="NML44982.1"/>
    </source>
</evidence>
<evidence type="ECO:0000256" key="1">
    <source>
        <dbReference type="SAM" id="Phobius"/>
    </source>
</evidence>
<feature type="transmembrane region" description="Helical" evidence="1">
    <location>
        <begin position="107"/>
        <end position="126"/>
    </location>
</feature>
<protein>
    <submittedName>
        <fullName evidence="2">Uncharacterized protein</fullName>
    </submittedName>
</protein>
<dbReference type="EMBL" id="JABBFX010000001">
    <property type="protein sequence ID" value="NML44982.1"/>
    <property type="molecule type" value="Genomic_DNA"/>
</dbReference>